<dbReference type="InterPro" id="IPR010071">
    <property type="entry name" value="AA_adenyl_dom"/>
</dbReference>
<dbReference type="Gene3D" id="3.30.559.30">
    <property type="entry name" value="Nonribosomal peptide synthetase, condensation domain"/>
    <property type="match status" value="3"/>
</dbReference>
<dbReference type="PROSITE" id="PS50075">
    <property type="entry name" value="CARRIER"/>
    <property type="match status" value="2"/>
</dbReference>
<dbReference type="Pfam" id="PF00501">
    <property type="entry name" value="AMP-binding"/>
    <property type="match status" value="2"/>
</dbReference>
<evidence type="ECO:0000256" key="5">
    <source>
        <dbReference type="ARBA" id="ARBA00022737"/>
    </source>
</evidence>
<evidence type="ECO:0000256" key="1">
    <source>
        <dbReference type="ARBA" id="ARBA00001957"/>
    </source>
</evidence>
<evidence type="ECO:0000256" key="8">
    <source>
        <dbReference type="SAM" id="Coils"/>
    </source>
</evidence>
<keyword evidence="5" id="KW-0677">Repeat</keyword>
<dbReference type="Gene3D" id="3.40.50.980">
    <property type="match status" value="4"/>
</dbReference>
<dbReference type="InterPro" id="IPR000873">
    <property type="entry name" value="AMP-dep_synth/lig_dom"/>
</dbReference>
<dbReference type="InterPro" id="IPR025110">
    <property type="entry name" value="AMP-bd_C"/>
</dbReference>
<dbReference type="CDD" id="cd19543">
    <property type="entry name" value="DCL_NRPS"/>
    <property type="match status" value="1"/>
</dbReference>
<comment type="cofactor">
    <cofactor evidence="1">
        <name>pantetheine 4'-phosphate</name>
        <dbReference type="ChEBI" id="CHEBI:47942"/>
    </cofactor>
</comment>
<dbReference type="EMBL" id="JAHZIJ010000001">
    <property type="protein sequence ID" value="MBW7473806.1"/>
    <property type="molecule type" value="Genomic_DNA"/>
</dbReference>
<dbReference type="SUPFAM" id="SSF47336">
    <property type="entry name" value="ACP-like"/>
    <property type="match status" value="2"/>
</dbReference>
<dbReference type="NCBIfam" id="TIGR01733">
    <property type="entry name" value="AA-adenyl-dom"/>
    <property type="match status" value="2"/>
</dbReference>
<dbReference type="Gene3D" id="1.10.1200.10">
    <property type="entry name" value="ACP-like"/>
    <property type="match status" value="2"/>
</dbReference>
<organism evidence="10 11">
    <name type="scientific">Paenibacillus oenotherae</name>
    <dbReference type="NCBI Taxonomy" id="1435645"/>
    <lineage>
        <taxon>Bacteria</taxon>
        <taxon>Bacillati</taxon>
        <taxon>Bacillota</taxon>
        <taxon>Bacilli</taxon>
        <taxon>Bacillales</taxon>
        <taxon>Paenibacillaceae</taxon>
        <taxon>Paenibacillus</taxon>
    </lineage>
</organism>
<evidence type="ECO:0000256" key="4">
    <source>
        <dbReference type="ARBA" id="ARBA00022553"/>
    </source>
</evidence>
<dbReference type="SMART" id="SM00823">
    <property type="entry name" value="PKS_PP"/>
    <property type="match status" value="2"/>
</dbReference>
<dbReference type="CDD" id="cd05930">
    <property type="entry name" value="A_NRPS"/>
    <property type="match status" value="1"/>
</dbReference>
<dbReference type="InterPro" id="IPR001242">
    <property type="entry name" value="Condensation_dom"/>
</dbReference>
<comment type="similarity">
    <text evidence="2">Belongs to the ATP-dependent AMP-binding enzyme family.</text>
</comment>
<dbReference type="Gene3D" id="2.30.38.10">
    <property type="entry name" value="Luciferase, Domain 3"/>
    <property type="match status" value="2"/>
</dbReference>
<keyword evidence="3" id="KW-0596">Phosphopantetheine</keyword>
<keyword evidence="4" id="KW-0597">Phosphoprotein</keyword>
<dbReference type="InterPro" id="IPR020806">
    <property type="entry name" value="PKS_PP-bd"/>
</dbReference>
<dbReference type="InterPro" id="IPR006162">
    <property type="entry name" value="Ppantetheine_attach_site"/>
</dbReference>
<evidence type="ECO:0000313" key="10">
    <source>
        <dbReference type="EMBL" id="MBW7473806.1"/>
    </source>
</evidence>
<dbReference type="InterPro" id="IPR009081">
    <property type="entry name" value="PP-bd_ACP"/>
</dbReference>
<feature type="coiled-coil region" evidence="8">
    <location>
        <begin position="1543"/>
        <end position="1574"/>
    </location>
</feature>
<dbReference type="Pfam" id="PF13193">
    <property type="entry name" value="AMP-binding_C"/>
    <property type="match status" value="1"/>
</dbReference>
<dbReference type="SUPFAM" id="SSF56801">
    <property type="entry name" value="Acetyl-CoA synthetase-like"/>
    <property type="match status" value="2"/>
</dbReference>
<dbReference type="PROSITE" id="PS00455">
    <property type="entry name" value="AMP_BINDING"/>
    <property type="match status" value="2"/>
</dbReference>
<evidence type="ECO:0000256" key="6">
    <source>
        <dbReference type="ARBA" id="ARBA00023194"/>
    </source>
</evidence>
<evidence type="ECO:0000256" key="3">
    <source>
        <dbReference type="ARBA" id="ARBA00022450"/>
    </source>
</evidence>
<dbReference type="PANTHER" id="PTHR45527">
    <property type="entry name" value="NONRIBOSOMAL PEPTIDE SYNTHETASE"/>
    <property type="match status" value="1"/>
</dbReference>
<dbReference type="InterPro" id="IPR020845">
    <property type="entry name" value="AMP-binding_CS"/>
</dbReference>
<dbReference type="PROSITE" id="PS00012">
    <property type="entry name" value="PHOSPHOPANTETHEINE"/>
    <property type="match status" value="1"/>
</dbReference>
<keyword evidence="11" id="KW-1185">Reference proteome</keyword>
<dbReference type="RefSeq" id="WP_219871001.1">
    <property type="nucleotide sequence ID" value="NZ_JAHZIJ010000001.1"/>
</dbReference>
<dbReference type="Proteomes" id="UP000812277">
    <property type="component" value="Unassembled WGS sequence"/>
</dbReference>
<comment type="caution">
    <text evidence="10">The sequence shown here is derived from an EMBL/GenBank/DDBJ whole genome shotgun (WGS) entry which is preliminary data.</text>
</comment>
<keyword evidence="8" id="KW-0175">Coiled coil</keyword>
<keyword evidence="7" id="KW-0511">Multifunctional enzyme</keyword>
<gene>
    <name evidence="10" type="ORF">K0T92_03490</name>
</gene>
<feature type="domain" description="Carrier" evidence="9">
    <location>
        <begin position="2028"/>
        <end position="2103"/>
    </location>
</feature>
<dbReference type="Pfam" id="PF00668">
    <property type="entry name" value="Condensation"/>
    <property type="match status" value="3"/>
</dbReference>
<protein>
    <submittedName>
        <fullName evidence="10">Amino acid adenylation domain-containing protein</fullName>
    </submittedName>
</protein>
<evidence type="ECO:0000313" key="11">
    <source>
        <dbReference type="Proteomes" id="UP000812277"/>
    </source>
</evidence>
<dbReference type="SUPFAM" id="SSF52777">
    <property type="entry name" value="CoA-dependent acyltransferases"/>
    <property type="match status" value="6"/>
</dbReference>
<accession>A0ABS7D1Q7</accession>
<dbReference type="Gene3D" id="3.30.300.30">
    <property type="match status" value="2"/>
</dbReference>
<dbReference type="InterPro" id="IPR036736">
    <property type="entry name" value="ACP-like_sf"/>
</dbReference>
<dbReference type="InterPro" id="IPR045851">
    <property type="entry name" value="AMP-bd_C_sf"/>
</dbReference>
<proteinExistence type="inferred from homology"/>
<name>A0ABS7D1Q7_9BACL</name>
<reference evidence="10 11" key="1">
    <citation type="submission" date="2021-07" db="EMBL/GenBank/DDBJ databases">
        <title>Paenibacillus radiodurans sp. nov., isolated from the southeastern edge of Tengger Desert.</title>
        <authorList>
            <person name="Zhang G."/>
        </authorList>
    </citation>
    <scope>NUCLEOTIDE SEQUENCE [LARGE SCALE GENOMIC DNA]</scope>
    <source>
        <strain evidence="10 11">DT7-4</strain>
    </source>
</reference>
<evidence type="ECO:0000256" key="2">
    <source>
        <dbReference type="ARBA" id="ARBA00006432"/>
    </source>
</evidence>
<dbReference type="NCBIfam" id="NF003417">
    <property type="entry name" value="PRK04813.1"/>
    <property type="match status" value="2"/>
</dbReference>
<evidence type="ECO:0000259" key="9">
    <source>
        <dbReference type="PROSITE" id="PS50075"/>
    </source>
</evidence>
<dbReference type="InterPro" id="IPR023213">
    <property type="entry name" value="CAT-like_dom_sf"/>
</dbReference>
<dbReference type="Gene3D" id="3.30.559.10">
    <property type="entry name" value="Chloramphenicol acetyltransferase-like domain"/>
    <property type="match status" value="3"/>
</dbReference>
<dbReference type="CDD" id="cd19531">
    <property type="entry name" value="LCL_NRPS-like"/>
    <property type="match status" value="2"/>
</dbReference>
<dbReference type="Pfam" id="PF00550">
    <property type="entry name" value="PP-binding"/>
    <property type="match status" value="2"/>
</dbReference>
<dbReference type="PANTHER" id="PTHR45527:SF1">
    <property type="entry name" value="FATTY ACID SYNTHASE"/>
    <property type="match status" value="1"/>
</dbReference>
<feature type="domain" description="Carrier" evidence="9">
    <location>
        <begin position="979"/>
        <end position="1054"/>
    </location>
</feature>
<evidence type="ECO:0000256" key="7">
    <source>
        <dbReference type="ARBA" id="ARBA00023268"/>
    </source>
</evidence>
<keyword evidence="6" id="KW-0045">Antibiotic biosynthesis</keyword>
<sequence length="2557" mass="283059">MSTFKKDQVKDMYYLSPMQEGMLFHTLLNEGATYFEQLTVRIHGELDIALFEQSMNRIVDRYDVFRTTFLHEKVKRPVQVVLKQRPFTIRVEDLSGIAKEEQERQLEAFRRQDREAGFDLSRDIPTRMIVFRLAAREYEMIWSHHHILMDGWCLGIIINELFGVYASLKKGESPVLGSVYPYSDYIKWLEGQNKEEALRYWGGLLGDYEQEAALPRRESVPAGGDGHYEGTELRFSFGVELSRKLQELASSCQITLNTLFQTLWGVLLQRYNHTEDIVFGSVVSGRPSEVPGIETMVGLFINTIPVRIQASGSETFAELAAEVQRRAVQSERYDYMPLYEIQGLTALKQDLINHIVVFENYPVEKEVSGGSDEDTLGFDVGDVSMYEQTSYDLNVMVLPGEDLTVKLNYNALVYDTDRLGALEGHLRTLAEQVAADSALPVREMRLVTEEEEGQLQSFNDTACPYPSGQTIHALFEEQAARTPHAAAVVFGSQRLTYDELNGEANRMAHMLRGRGVAPGKTVGIMSGRSPEYVTAVLAVLKAGGAFVPIDPEYPADRVAYMLDNSGAELLLAGTELAGAAVPALSAGNCELLPLHRELYAGEPSHNLASSAGSGDLLYVIYTSGTTGQPKGVMLEHRNMVNLLSCVFADTAVPYSAGVLQYTTISFDVCYQEMFSALLAGGTLYLIDNETKRSVEKLAALIREHSIPVLFLPVSFLKFIFNEADYVALFPPCVEHIITAGEQLVVPELLRTYLRERGVTLHNHYGPSETHVVTTLAMGPQDEIAELPNIGRPIANTGIYIMNSGLQLQPVGIVGELFIAGDNVGRGYMGNDVLTAEKFISNPYRSGERMYRTGDLARWLPDGEVQFLGRIDHQVKIRGHRIELGEIESRLLNHAAVTEAAVLPFDDGKGGKYLCAYYAAGNALAAPELRAYMLGALPEYMVPSYFIQLPGLPLTPNGKTDRRALPEPDASLQAGADYVAPTNELEETLAAIWEEILGVARVGMADNFFTLGGHSLKAMTLISRMNKQCNAEVPLKVLFQEPTIAALARYIAGGDGQGTEHESIPQAVPSEVYPVSSAQKRMYVLSGLSAAGTGYNIPGIFMLEGDPHISRLERALHELVNRHESFRTSFHLGDDGEPVQRVHESVRFSVKVSDASGLPEEDLVPEKLAESFIQPFRLDEAPLLRAGLIKLAPNRHLLMLDMHHIIADGVSLSIVMDEFAALYRGEVLAPLRVQYKDFAVWQNGLMASETFRKKEAYWLDQLSGDLPLLDMPTDYPRPAVRSFAGHHLSMKVEPELARELERLAAREGATLYMVMLAAYYGLLYKYTGQTDIIVGTPVAGRTHSDMESMVGMFINTVALRGKPDGGKTFRTLLQEVKALTLQAFEHQDYPFEELPAKLNAARDLGRNPLFDVLFMVQNMAGGAKDPQGLELAPCEFENNVSKFDLTLMAEPSDEGLTLGVEYCTALFKKDTMERLLRYYTELLRNIAARPDLALADIGLLPAEDRALLLEQFNDTAAAFPAERTIPELFAEQAARVPDATAVKLGEELLTYAELNAEAERMAEELRRANVGAESIVGVMMERSVEMIVSMLAILKAGGAYLPIDIDYPADRIRYIAEDSGTRLIVTGRREREKVRSLLGPAMALFVYEDGAAEGVVEGTVTHDRASASSADLAYVIYTSGTTGLPKGTMLEHRGLANLQVYFRDSYGITEGDRIAQFASSSFDASIWETFMALLTGASLHLVPKAALNDYGSFEAFMNEERITVITLPPTFVVHLEPERLPHLRRLITAGSATTRELVQRWLGRVVYVNAYGPTETTICATACEVEESMLNGSGSVPIGRPLPNTAIYIVGRDNGLQPIGVPGELCVGGAGLARGYLNRPELTAEKFVPCPFADGERMYRTGDLARWLPDGSIEYMGRIDHQVKIRGYRIELGEIEASMLKHEAVVEAIALAQHNGQGEAYLSAYYTAEGDIEPSLMRQHLAALLPGFMIPAQLIRVGSMPLTSNGKIDRRALLELADPDQGEGSAYVPPRSATEQKLAAIWGELLGAERVGIHDDFFRLGGHSLKAMSLIARIAQAFDVKLELGELFQRPTLGALASAIDLAERESAAAIVPLPEQPHYAVSAAQRRMYIMHQFEGSGTGYNMPGAMIIEGELDSERLQNAFRTIVRRHEAFRTTFASVGGEPVQIIHEEVPFEISYRVAEEADIDNILREFVRPFDLESAPLLRIGLAMLERNRYVLMFDMHHIISDGVSMGIMIGEFAELYGGRELPELTVQYKDFAAWQNGLFASGEYGRMEAYWCGQFADGVPQLTLPTDYPRPEKRSFEGDSITFAGDSALKQALYKLAEDTGTTLFMVLLAAYNVLLSKYAGQEDIVIGAPVAGRPHADLEHVMGMFVNTLALRNFPQGEMTFSAFLADVKERTLGAFQYQDYPLEQLTAKLGLQRDLSRNPLFDTVFSLQNIQNDAEEIDGLQFMPYESGSSIAKFDLTLSAVEEDEGFRFCFEYATSLFKRETVDRLAQDFLKVLEAAAKDHSVCIADIAMIEAGHLDNVLDEDMQFHF</sequence>